<keyword evidence="8" id="KW-1185">Reference proteome</keyword>
<evidence type="ECO:0000256" key="2">
    <source>
        <dbReference type="ARBA" id="ARBA00022692"/>
    </source>
</evidence>
<evidence type="ECO:0000313" key="8">
    <source>
        <dbReference type="Proteomes" id="UP001589608"/>
    </source>
</evidence>
<protein>
    <submittedName>
        <fullName evidence="7">ABC transporter permease</fullName>
    </submittedName>
</protein>
<evidence type="ECO:0000313" key="7">
    <source>
        <dbReference type="EMBL" id="MFB9443867.1"/>
    </source>
</evidence>
<feature type="transmembrane region" description="Helical" evidence="5">
    <location>
        <begin position="154"/>
        <end position="173"/>
    </location>
</feature>
<feature type="transmembrane region" description="Helical" evidence="5">
    <location>
        <begin position="88"/>
        <end position="113"/>
    </location>
</feature>
<feature type="transmembrane region" description="Helical" evidence="5">
    <location>
        <begin position="125"/>
        <end position="147"/>
    </location>
</feature>
<keyword evidence="3 5" id="KW-1133">Transmembrane helix</keyword>
<keyword evidence="2 5" id="KW-0812">Transmembrane</keyword>
<name>A0ABV5M4V8_9ACTN</name>
<evidence type="ECO:0000256" key="1">
    <source>
        <dbReference type="ARBA" id="ARBA00004141"/>
    </source>
</evidence>
<dbReference type="RefSeq" id="WP_223099226.1">
    <property type="nucleotide sequence ID" value="NZ_CP061913.1"/>
</dbReference>
<evidence type="ECO:0000256" key="3">
    <source>
        <dbReference type="ARBA" id="ARBA00022989"/>
    </source>
</evidence>
<dbReference type="PANTHER" id="PTHR43229:SF2">
    <property type="entry name" value="NODULATION PROTEIN J"/>
    <property type="match status" value="1"/>
</dbReference>
<dbReference type="Proteomes" id="UP001589608">
    <property type="component" value="Unassembled WGS sequence"/>
</dbReference>
<accession>A0ABV5M4V8</accession>
<feature type="domain" description="ABC-2 type transporter transmembrane" evidence="6">
    <location>
        <begin position="30"/>
        <end position="200"/>
    </location>
</feature>
<dbReference type="InterPro" id="IPR051784">
    <property type="entry name" value="Nod_factor_ABC_transporter"/>
</dbReference>
<dbReference type="EMBL" id="JBHMCA010000023">
    <property type="protein sequence ID" value="MFB9443867.1"/>
    <property type="molecule type" value="Genomic_DNA"/>
</dbReference>
<dbReference type="InterPro" id="IPR013525">
    <property type="entry name" value="ABC2_TM"/>
</dbReference>
<reference evidence="7 8" key="1">
    <citation type="submission" date="2024-09" db="EMBL/GenBank/DDBJ databases">
        <authorList>
            <person name="Sun Q."/>
            <person name="Mori K."/>
        </authorList>
    </citation>
    <scope>NUCLEOTIDE SEQUENCE [LARGE SCALE GENOMIC DNA]</scope>
    <source>
        <strain evidence="7 8">JCM 3307</strain>
    </source>
</reference>
<dbReference type="PANTHER" id="PTHR43229">
    <property type="entry name" value="NODULATION PROTEIN J"/>
    <property type="match status" value="1"/>
</dbReference>
<evidence type="ECO:0000256" key="4">
    <source>
        <dbReference type="ARBA" id="ARBA00023136"/>
    </source>
</evidence>
<proteinExistence type="predicted"/>
<feature type="transmembrane region" description="Helical" evidence="5">
    <location>
        <begin position="209"/>
        <end position="230"/>
    </location>
</feature>
<gene>
    <name evidence="7" type="ORF">ACFFTR_12320</name>
</gene>
<evidence type="ECO:0000259" key="6">
    <source>
        <dbReference type="Pfam" id="PF01061"/>
    </source>
</evidence>
<sequence>MSAGWHRGLIELRQSLTQPADLFNHCFWPTLMLVTLYFLRGHAALLPSILGMNAAMGMVTMSQGLTADREDGTLLRARATPNGLREYLIGKIISVSGGLVVDLAIFLVPALLIVDAAPAVDIGTALWVLGLGLLATLPLGAVLGALFPTARGQGLLTLPILVVIGISGIFYPITVLPGWVQAVAQAFPVYWLGLGMRTAFLPGEAAHPVATAAVLGAWAVAGLALAPWVLRKRLIRQHRVQPSRPGRVEAR</sequence>
<comment type="caution">
    <text evidence="7">The sequence shown here is derived from an EMBL/GenBank/DDBJ whole genome shotgun (WGS) entry which is preliminary data.</text>
</comment>
<keyword evidence="4 5" id="KW-0472">Membrane</keyword>
<comment type="subcellular location">
    <subcellularLocation>
        <location evidence="1">Membrane</location>
        <topology evidence="1">Multi-pass membrane protein</topology>
    </subcellularLocation>
</comment>
<dbReference type="Pfam" id="PF01061">
    <property type="entry name" value="ABC2_membrane"/>
    <property type="match status" value="1"/>
</dbReference>
<organism evidence="7 8">
    <name type="scientific">Dactylosporangium vinaceum</name>
    <dbReference type="NCBI Taxonomy" id="53362"/>
    <lineage>
        <taxon>Bacteria</taxon>
        <taxon>Bacillati</taxon>
        <taxon>Actinomycetota</taxon>
        <taxon>Actinomycetes</taxon>
        <taxon>Micromonosporales</taxon>
        <taxon>Micromonosporaceae</taxon>
        <taxon>Dactylosporangium</taxon>
    </lineage>
</organism>
<evidence type="ECO:0000256" key="5">
    <source>
        <dbReference type="SAM" id="Phobius"/>
    </source>
</evidence>